<dbReference type="Pfam" id="PF00111">
    <property type="entry name" value="Fer2"/>
    <property type="match status" value="1"/>
</dbReference>
<keyword evidence="2 8" id="KW-0813">Transport</keyword>
<keyword evidence="3 8" id="KW-0001">2Fe-2S</keyword>
<organism evidence="10 11">
    <name type="scientific">Polarella glacialis</name>
    <name type="common">Dinoflagellate</name>
    <dbReference type="NCBI Taxonomy" id="89957"/>
    <lineage>
        <taxon>Eukaryota</taxon>
        <taxon>Sar</taxon>
        <taxon>Alveolata</taxon>
        <taxon>Dinophyceae</taxon>
        <taxon>Suessiales</taxon>
        <taxon>Suessiaceae</taxon>
        <taxon>Polarella</taxon>
    </lineage>
</organism>
<evidence type="ECO:0000256" key="5">
    <source>
        <dbReference type="ARBA" id="ARBA00022982"/>
    </source>
</evidence>
<sequence length="176" mass="18769">VKELMSADEKQAMDRMTAAAADAALREAVLRVEIQQVQKFEDMGCQEQLLFDTKLKAKGILDFDAAAPVGLRRPAGGVGAAFKVSLKMPNGEVVEIDCAPDITILDAAEAAGVELPSSCKSGACSTCAAKVLEGIVDQSEQSYLDATQEAAGYCMTCVCYPRSDLTFETHRQSDIL</sequence>
<dbReference type="Proteomes" id="UP000626109">
    <property type="component" value="Unassembled WGS sequence"/>
</dbReference>
<keyword evidence="6 8" id="KW-0408">Iron</keyword>
<dbReference type="InterPro" id="IPR001041">
    <property type="entry name" value="2Fe-2S_ferredoxin-type"/>
</dbReference>
<dbReference type="GO" id="GO:0051537">
    <property type="term" value="F:2 iron, 2 sulfur cluster binding"/>
    <property type="evidence" value="ECO:0007669"/>
    <property type="project" value="UniProtKB-KW"/>
</dbReference>
<dbReference type="PANTHER" id="PTHR43112:SF3">
    <property type="entry name" value="FERREDOXIN-2, CHLOROPLASTIC"/>
    <property type="match status" value="1"/>
</dbReference>
<evidence type="ECO:0000313" key="10">
    <source>
        <dbReference type="EMBL" id="CAE8642857.1"/>
    </source>
</evidence>
<dbReference type="Gene3D" id="3.10.20.30">
    <property type="match status" value="1"/>
</dbReference>
<dbReference type="PROSITE" id="PS51085">
    <property type="entry name" value="2FE2S_FER_2"/>
    <property type="match status" value="1"/>
</dbReference>
<dbReference type="PROSITE" id="PS00197">
    <property type="entry name" value="2FE2S_FER_1"/>
    <property type="match status" value="1"/>
</dbReference>
<keyword evidence="7 8" id="KW-0411">Iron-sulfur</keyword>
<dbReference type="GO" id="GO:0046872">
    <property type="term" value="F:metal ion binding"/>
    <property type="evidence" value="ECO:0007669"/>
    <property type="project" value="UniProtKB-KW"/>
</dbReference>
<feature type="domain" description="2Fe-2S ferredoxin-type" evidence="9">
    <location>
        <begin position="82"/>
        <end position="173"/>
    </location>
</feature>
<protein>
    <recommendedName>
        <fullName evidence="8">Ferredoxin</fullName>
    </recommendedName>
</protein>
<proteinExistence type="inferred from homology"/>
<dbReference type="NCBIfam" id="TIGR02008">
    <property type="entry name" value="fdx_plant"/>
    <property type="match status" value="1"/>
</dbReference>
<dbReference type="InterPro" id="IPR012675">
    <property type="entry name" value="Beta-grasp_dom_sf"/>
</dbReference>
<keyword evidence="4 8" id="KW-0479">Metal-binding</keyword>
<feature type="non-terminal residue" evidence="10">
    <location>
        <position position="1"/>
    </location>
</feature>
<dbReference type="AlphaFoldDB" id="A0A813HZG5"/>
<evidence type="ECO:0000259" key="9">
    <source>
        <dbReference type="PROSITE" id="PS51085"/>
    </source>
</evidence>
<evidence type="ECO:0000256" key="4">
    <source>
        <dbReference type="ARBA" id="ARBA00022723"/>
    </source>
</evidence>
<dbReference type="EMBL" id="CAJNNW010002067">
    <property type="protein sequence ID" value="CAE8642857.1"/>
    <property type="molecule type" value="Genomic_DNA"/>
</dbReference>
<gene>
    <name evidence="10" type="ORF">PGLA2088_LOCUS2524</name>
</gene>
<comment type="function">
    <text evidence="8">Ferredoxins are iron-sulfur proteins that transfer electrons in a wide variety of metabolic reactions.</text>
</comment>
<dbReference type="GO" id="GO:0009055">
    <property type="term" value="F:electron transfer activity"/>
    <property type="evidence" value="ECO:0007669"/>
    <property type="project" value="InterPro"/>
</dbReference>
<dbReference type="SUPFAM" id="SSF54292">
    <property type="entry name" value="2Fe-2S ferredoxin-like"/>
    <property type="match status" value="1"/>
</dbReference>
<dbReference type="CDD" id="cd00207">
    <property type="entry name" value="fer2"/>
    <property type="match status" value="1"/>
</dbReference>
<comment type="cofactor">
    <cofactor evidence="8">
        <name>[2Fe-2S] cluster</name>
        <dbReference type="ChEBI" id="CHEBI:190135"/>
    </cofactor>
    <text evidence="8">Binds 1 [2Fe-2S] cluster.</text>
</comment>
<evidence type="ECO:0000256" key="6">
    <source>
        <dbReference type="ARBA" id="ARBA00023004"/>
    </source>
</evidence>
<dbReference type="InterPro" id="IPR006058">
    <property type="entry name" value="2Fe2S_fd_BS"/>
</dbReference>
<evidence type="ECO:0000256" key="8">
    <source>
        <dbReference type="RuleBase" id="RU364001"/>
    </source>
</evidence>
<dbReference type="InterPro" id="IPR036010">
    <property type="entry name" value="2Fe-2S_ferredoxin-like_sf"/>
</dbReference>
<reference evidence="10" key="1">
    <citation type="submission" date="2021-02" db="EMBL/GenBank/DDBJ databases">
        <authorList>
            <person name="Dougan E. K."/>
            <person name="Rhodes N."/>
            <person name="Thang M."/>
            <person name="Chan C."/>
        </authorList>
    </citation>
    <scope>NUCLEOTIDE SEQUENCE</scope>
</reference>
<evidence type="ECO:0000256" key="2">
    <source>
        <dbReference type="ARBA" id="ARBA00022448"/>
    </source>
</evidence>
<accession>A0A813HZG5</accession>
<dbReference type="InterPro" id="IPR010241">
    <property type="entry name" value="Fd_pln"/>
</dbReference>
<dbReference type="PANTHER" id="PTHR43112">
    <property type="entry name" value="FERREDOXIN"/>
    <property type="match status" value="1"/>
</dbReference>
<keyword evidence="5 8" id="KW-0249">Electron transport</keyword>
<comment type="similarity">
    <text evidence="1 8">Belongs to the 2Fe2S plant-type ferredoxin family.</text>
</comment>
<evidence type="ECO:0000256" key="1">
    <source>
        <dbReference type="ARBA" id="ARBA00007874"/>
    </source>
</evidence>
<evidence type="ECO:0000256" key="3">
    <source>
        <dbReference type="ARBA" id="ARBA00022714"/>
    </source>
</evidence>
<name>A0A813HZG5_POLGL</name>
<comment type="caution">
    <text evidence="10">The sequence shown here is derived from an EMBL/GenBank/DDBJ whole genome shotgun (WGS) entry which is preliminary data.</text>
</comment>
<evidence type="ECO:0000313" key="11">
    <source>
        <dbReference type="Proteomes" id="UP000626109"/>
    </source>
</evidence>
<dbReference type="GO" id="GO:0022900">
    <property type="term" value="P:electron transport chain"/>
    <property type="evidence" value="ECO:0007669"/>
    <property type="project" value="InterPro"/>
</dbReference>
<evidence type="ECO:0000256" key="7">
    <source>
        <dbReference type="ARBA" id="ARBA00023014"/>
    </source>
</evidence>